<organism evidence="1 2">
    <name type="scientific">Neobacillus bataviensis</name>
    <dbReference type="NCBI Taxonomy" id="220685"/>
    <lineage>
        <taxon>Bacteria</taxon>
        <taxon>Bacillati</taxon>
        <taxon>Bacillota</taxon>
        <taxon>Bacilli</taxon>
        <taxon>Bacillales</taxon>
        <taxon>Bacillaceae</taxon>
        <taxon>Neobacillus</taxon>
    </lineage>
</organism>
<dbReference type="InterPro" id="IPR029044">
    <property type="entry name" value="Nucleotide-diphossugar_trans"/>
</dbReference>
<accession>A0A561CZJ4</accession>
<dbReference type="Gene3D" id="3.90.550.10">
    <property type="entry name" value="Spore Coat Polysaccharide Biosynthesis Protein SpsA, Chain A"/>
    <property type="match status" value="1"/>
</dbReference>
<gene>
    <name evidence="1" type="ORF">FB550_111122</name>
</gene>
<proteinExistence type="predicted"/>
<name>A0A561CZJ4_9BACI</name>
<comment type="caution">
    <text evidence="1">The sequence shown here is derived from an EMBL/GenBank/DDBJ whole genome shotgun (WGS) entry which is preliminary data.</text>
</comment>
<dbReference type="EMBL" id="VIVN01000011">
    <property type="protein sequence ID" value="TWD96464.1"/>
    <property type="molecule type" value="Genomic_DNA"/>
</dbReference>
<evidence type="ECO:0008006" key="3">
    <source>
        <dbReference type="Google" id="ProtNLM"/>
    </source>
</evidence>
<evidence type="ECO:0000313" key="1">
    <source>
        <dbReference type="EMBL" id="TWD96464.1"/>
    </source>
</evidence>
<protein>
    <recommendedName>
        <fullName evidence="3">Nucleotide-diphospho-sugar transferase</fullName>
    </recommendedName>
</protein>
<keyword evidence="2" id="KW-1185">Reference proteome</keyword>
<dbReference type="Proteomes" id="UP000319671">
    <property type="component" value="Unassembled WGS sequence"/>
</dbReference>
<dbReference type="SUPFAM" id="SSF53448">
    <property type="entry name" value="Nucleotide-diphospho-sugar transferases"/>
    <property type="match status" value="1"/>
</dbReference>
<dbReference type="RefSeq" id="WP_144566950.1">
    <property type="nucleotide sequence ID" value="NZ_VIVN01000011.1"/>
</dbReference>
<sequence>MIICTVTTTRFLPEAIVMAKSAKTHIPNSTVVVCLVEQSIHPAASSCQYFDRVILAKDLGIKNFYKHLFKYEGLEAVTSVKGKLLLHLFDIFPKEEKFIFLDTDIKIFGPLDEVIHALDQSPVLVTPHITEDDGIIDNELTTIIYGICNTAFLAVKRSDEAENFLRWWAYRLKKYCYENTSEGMYVDQKWVDLALSIFDVHLFKHPGYNVACWNLPQRRLKYNSKGNYSVNKQPLRCFHFSGLFNNRLNSVLKQYLPDKTHAVYQIKDTYLQELQQAGQDKLSNEPWSYDYFVNGEKIKSKSRKKYSGSSKLQNKFSNPFEQSNATFLGK</sequence>
<dbReference type="AlphaFoldDB" id="A0A561CZJ4"/>
<evidence type="ECO:0000313" key="2">
    <source>
        <dbReference type="Proteomes" id="UP000319671"/>
    </source>
</evidence>
<reference evidence="1 2" key="1">
    <citation type="submission" date="2019-06" db="EMBL/GenBank/DDBJ databases">
        <title>Sorghum-associated microbial communities from plants grown in Nebraska, USA.</title>
        <authorList>
            <person name="Schachtman D."/>
        </authorList>
    </citation>
    <scope>NUCLEOTIDE SEQUENCE [LARGE SCALE GENOMIC DNA]</scope>
    <source>
        <strain evidence="1 2">2482</strain>
    </source>
</reference>